<dbReference type="Pfam" id="PF01066">
    <property type="entry name" value="CDP-OH_P_transf"/>
    <property type="match status" value="1"/>
</dbReference>
<dbReference type="AlphaFoldDB" id="A0A518C8I0"/>
<comment type="pathway">
    <text evidence="2">Phospholipid metabolism; phosphatidylglycerol biosynthesis; phosphatidylglycerol from CDP-diacylglycerol: step 1/2.</text>
</comment>
<dbReference type="EMBL" id="CP036289">
    <property type="protein sequence ID" value="QDU75512.1"/>
    <property type="molecule type" value="Genomic_DNA"/>
</dbReference>
<dbReference type="PROSITE" id="PS00379">
    <property type="entry name" value="CDP_ALCOHOL_P_TRANSF"/>
    <property type="match status" value="1"/>
</dbReference>
<evidence type="ECO:0000256" key="10">
    <source>
        <dbReference type="ARBA" id="ARBA00023098"/>
    </source>
</evidence>
<dbReference type="GO" id="GO:0046474">
    <property type="term" value="P:glycerophospholipid biosynthetic process"/>
    <property type="evidence" value="ECO:0007669"/>
    <property type="project" value="TreeGrafter"/>
</dbReference>
<feature type="transmembrane region" description="Helical" evidence="17">
    <location>
        <begin position="135"/>
        <end position="151"/>
    </location>
</feature>
<evidence type="ECO:0000313" key="18">
    <source>
        <dbReference type="EMBL" id="QDU75512.1"/>
    </source>
</evidence>
<protein>
    <recommendedName>
        <fullName evidence="5 15">CDP-diacylglycerol--glycerol-3-phosphate 3-phosphatidyltransferase</fullName>
        <ecNumber evidence="4 15">2.7.8.5</ecNumber>
    </recommendedName>
</protein>
<keyword evidence="6" id="KW-0444">Lipid biosynthesis</keyword>
<evidence type="ECO:0000256" key="3">
    <source>
        <dbReference type="ARBA" id="ARBA00010441"/>
    </source>
</evidence>
<evidence type="ECO:0000313" key="19">
    <source>
        <dbReference type="Proteomes" id="UP000318626"/>
    </source>
</evidence>
<dbReference type="PANTHER" id="PTHR14269:SF62">
    <property type="entry name" value="CDP-DIACYLGLYCEROL--GLYCEROL-3-PHOSPHATE 3-PHOSPHATIDYLTRANSFERASE 1, CHLOROPLASTIC"/>
    <property type="match status" value="1"/>
</dbReference>
<feature type="transmembrane region" description="Helical" evidence="17">
    <location>
        <begin position="171"/>
        <end position="193"/>
    </location>
</feature>
<keyword evidence="11 17" id="KW-0472">Membrane</keyword>
<evidence type="ECO:0000256" key="11">
    <source>
        <dbReference type="ARBA" id="ARBA00023136"/>
    </source>
</evidence>
<dbReference type="GO" id="GO:0016020">
    <property type="term" value="C:membrane"/>
    <property type="evidence" value="ECO:0007669"/>
    <property type="project" value="UniProtKB-SubCell"/>
</dbReference>
<dbReference type="GO" id="GO:0008444">
    <property type="term" value="F:CDP-diacylglycerol-glycerol-3-phosphate 3-phosphatidyltransferase activity"/>
    <property type="evidence" value="ECO:0007669"/>
    <property type="project" value="UniProtKB-UniRule"/>
</dbReference>
<feature type="transmembrane region" description="Helical" evidence="17">
    <location>
        <begin position="71"/>
        <end position="90"/>
    </location>
</feature>
<dbReference type="Gene3D" id="1.20.120.1760">
    <property type="match status" value="1"/>
</dbReference>
<gene>
    <name evidence="18" type="primary">pgsA</name>
    <name evidence="18" type="ORF">Pan97_25450</name>
</gene>
<name>A0A518C8I0_9BACT</name>
<feature type="transmembrane region" description="Helical" evidence="17">
    <location>
        <begin position="20"/>
        <end position="50"/>
    </location>
</feature>
<evidence type="ECO:0000256" key="7">
    <source>
        <dbReference type="ARBA" id="ARBA00022679"/>
    </source>
</evidence>
<evidence type="ECO:0000256" key="14">
    <source>
        <dbReference type="ARBA" id="ARBA00048586"/>
    </source>
</evidence>
<keyword evidence="9 17" id="KW-1133">Transmembrane helix</keyword>
<proteinExistence type="inferred from homology"/>
<dbReference type="KEGG" id="bvo:Pan97_25450"/>
<evidence type="ECO:0000256" key="5">
    <source>
        <dbReference type="ARBA" id="ARBA00014944"/>
    </source>
</evidence>
<evidence type="ECO:0000256" key="1">
    <source>
        <dbReference type="ARBA" id="ARBA00004141"/>
    </source>
</evidence>
<comment type="catalytic activity">
    <reaction evidence="14">
        <text>a CDP-1,2-diacyl-sn-glycerol + sn-glycerol 3-phosphate = a 1,2-diacyl-sn-glycero-3-phospho-(1'-sn-glycero-3'-phosphate) + CMP + H(+)</text>
        <dbReference type="Rhea" id="RHEA:12593"/>
        <dbReference type="ChEBI" id="CHEBI:15378"/>
        <dbReference type="ChEBI" id="CHEBI:57597"/>
        <dbReference type="ChEBI" id="CHEBI:58332"/>
        <dbReference type="ChEBI" id="CHEBI:60110"/>
        <dbReference type="ChEBI" id="CHEBI:60377"/>
        <dbReference type="EC" id="2.7.8.5"/>
    </reaction>
</comment>
<dbReference type="NCBIfam" id="TIGR00560">
    <property type="entry name" value="pgsA"/>
    <property type="match status" value="1"/>
</dbReference>
<keyword evidence="13" id="KW-1208">Phospholipid metabolism</keyword>
<evidence type="ECO:0000256" key="6">
    <source>
        <dbReference type="ARBA" id="ARBA00022516"/>
    </source>
</evidence>
<dbReference type="Proteomes" id="UP000318626">
    <property type="component" value="Chromosome"/>
</dbReference>
<sequence length="208" mass="22994">MSDKPIPSDVIFNVPNTLTAIRFVLSIVAFVLLPLHLIWAALVIFIVAVSTDWIDGYWARKYNQVTKFGRIFDPFVDKIIICGTFVFLVAIPGSGVAAWVAVVVMGREMLVTVIRSFVEQHGGDFSANWPGKWKMAFQCALAILSMIVLGLDDGTAQTTWYGISNVAVWLVYLFNLIVWGTVGLTLASGWIYIVDAVRMIRSGTLSTD</sequence>
<dbReference type="EC" id="2.7.8.5" evidence="4 15"/>
<keyword evidence="10" id="KW-0443">Lipid metabolism</keyword>
<keyword evidence="19" id="KW-1185">Reference proteome</keyword>
<dbReference type="PANTHER" id="PTHR14269">
    <property type="entry name" value="CDP-DIACYLGLYCEROL--GLYCEROL-3-PHOSPHATE 3-PHOSPHATIDYLTRANSFERASE-RELATED"/>
    <property type="match status" value="1"/>
</dbReference>
<evidence type="ECO:0000256" key="12">
    <source>
        <dbReference type="ARBA" id="ARBA00023209"/>
    </source>
</evidence>
<comment type="similarity">
    <text evidence="3 16">Belongs to the CDP-alcohol phosphatidyltransferase class-I family.</text>
</comment>
<dbReference type="PIRSF" id="PIRSF000847">
    <property type="entry name" value="Phos_ph_gly_syn"/>
    <property type="match status" value="1"/>
</dbReference>
<dbReference type="OrthoDB" id="9796672at2"/>
<keyword evidence="7 16" id="KW-0808">Transferase</keyword>
<keyword evidence="12" id="KW-0594">Phospholipid biosynthesis</keyword>
<dbReference type="InterPro" id="IPR043130">
    <property type="entry name" value="CDP-OH_PTrfase_TM_dom"/>
</dbReference>
<dbReference type="InterPro" id="IPR000462">
    <property type="entry name" value="CDP-OH_P_trans"/>
</dbReference>
<evidence type="ECO:0000256" key="15">
    <source>
        <dbReference type="NCBIfam" id="TIGR00560"/>
    </source>
</evidence>
<comment type="subcellular location">
    <subcellularLocation>
        <location evidence="1">Membrane</location>
        <topology evidence="1">Multi-pass membrane protein</topology>
    </subcellularLocation>
</comment>
<organism evidence="18 19">
    <name type="scientific">Bremerella volcania</name>
    <dbReference type="NCBI Taxonomy" id="2527984"/>
    <lineage>
        <taxon>Bacteria</taxon>
        <taxon>Pseudomonadati</taxon>
        <taxon>Planctomycetota</taxon>
        <taxon>Planctomycetia</taxon>
        <taxon>Pirellulales</taxon>
        <taxon>Pirellulaceae</taxon>
        <taxon>Bremerella</taxon>
    </lineage>
</organism>
<dbReference type="RefSeq" id="WP_144972947.1">
    <property type="nucleotide sequence ID" value="NZ_CP036289.1"/>
</dbReference>
<keyword evidence="8 17" id="KW-0812">Transmembrane</keyword>
<evidence type="ECO:0000256" key="4">
    <source>
        <dbReference type="ARBA" id="ARBA00013170"/>
    </source>
</evidence>
<dbReference type="InterPro" id="IPR048254">
    <property type="entry name" value="CDP_ALCOHOL_P_TRANSF_CS"/>
</dbReference>
<reference evidence="19" key="1">
    <citation type="submission" date="2019-02" db="EMBL/GenBank/DDBJ databases">
        <title>Deep-cultivation of Planctomycetes and their phenomic and genomic characterization uncovers novel biology.</title>
        <authorList>
            <person name="Wiegand S."/>
            <person name="Jogler M."/>
            <person name="Boedeker C."/>
            <person name="Pinto D."/>
            <person name="Vollmers J."/>
            <person name="Rivas-Marin E."/>
            <person name="Kohn T."/>
            <person name="Peeters S.H."/>
            <person name="Heuer A."/>
            <person name="Rast P."/>
            <person name="Oberbeckmann S."/>
            <person name="Bunk B."/>
            <person name="Jeske O."/>
            <person name="Meyerdierks A."/>
            <person name="Storesund J.E."/>
            <person name="Kallscheuer N."/>
            <person name="Luecker S."/>
            <person name="Lage O.M."/>
            <person name="Pohl T."/>
            <person name="Merkel B.J."/>
            <person name="Hornburger P."/>
            <person name="Mueller R.-W."/>
            <person name="Bruemmer F."/>
            <person name="Labrenz M."/>
            <person name="Spormann A.M."/>
            <person name="Op den Camp H."/>
            <person name="Overmann J."/>
            <person name="Amann R."/>
            <person name="Jetten M.S.M."/>
            <person name="Mascher T."/>
            <person name="Medema M.H."/>
            <person name="Devos D.P."/>
            <person name="Kaster A.-K."/>
            <person name="Ovreas L."/>
            <person name="Rohde M."/>
            <person name="Galperin M.Y."/>
            <person name="Jogler C."/>
        </authorList>
    </citation>
    <scope>NUCLEOTIDE SEQUENCE [LARGE SCALE GENOMIC DNA]</scope>
    <source>
        <strain evidence="19">Pan97</strain>
    </source>
</reference>
<evidence type="ECO:0000256" key="13">
    <source>
        <dbReference type="ARBA" id="ARBA00023264"/>
    </source>
</evidence>
<dbReference type="InterPro" id="IPR004570">
    <property type="entry name" value="Phosphatidylglycerol_P_synth"/>
</dbReference>
<evidence type="ECO:0000256" key="8">
    <source>
        <dbReference type="ARBA" id="ARBA00022692"/>
    </source>
</evidence>
<dbReference type="InterPro" id="IPR050324">
    <property type="entry name" value="CDP-alcohol_PTase-I"/>
</dbReference>
<accession>A0A518C8I0</accession>
<evidence type="ECO:0000256" key="9">
    <source>
        <dbReference type="ARBA" id="ARBA00022989"/>
    </source>
</evidence>
<evidence type="ECO:0000256" key="16">
    <source>
        <dbReference type="RuleBase" id="RU003750"/>
    </source>
</evidence>
<evidence type="ECO:0000256" key="17">
    <source>
        <dbReference type="SAM" id="Phobius"/>
    </source>
</evidence>
<evidence type="ECO:0000256" key="2">
    <source>
        <dbReference type="ARBA" id="ARBA00005042"/>
    </source>
</evidence>